<protein>
    <recommendedName>
        <fullName evidence="9">Protein NRT1/ PTR FAMILY 4.3</fullName>
    </recommendedName>
</protein>
<dbReference type="PANTHER" id="PTHR11654">
    <property type="entry name" value="OLIGOPEPTIDE TRANSPORTER-RELATED"/>
    <property type="match status" value="1"/>
</dbReference>
<comment type="similarity">
    <text evidence="2">Belongs to the major facilitator superfamily. Proton-dependent oligopeptide transporter (POT/PTR) (TC 2.A.17) family.</text>
</comment>
<evidence type="ECO:0000256" key="3">
    <source>
        <dbReference type="ARBA" id="ARBA00022692"/>
    </source>
</evidence>
<sequence length="592" mass="63131">MDVESRAAAPEAEDVTVDWRGQPCRAHRHGGMRAAIFVLGIQAFEIMAIAAVGNNLITYVFGEMHFPLPQAANVVTNFVGTIFLLALLGGFLSDSYLGCFWTILTFGFVELSGFILLSLQAHLPQLKPPPCSMVASAGGGCEKARGFKATVFFLALYLVALGSGCLKPNMIAHGADQFDAAAPGGAGRLSTYFNSAYFSFCAGELVALTALVWVQTHSGMDVGFGISAAAMAAGLLSLVSGAALYRNKPPRGSIFTPIARVFVAAYSKRKQVCPSRSNSVNAGGACEPARLAGNFRHNNKFRFLDKACIRVAQQGPNTKPESPWRLCTVAEVQQAKTLLAVTPIFACTIVFNTVLAQLQTFSVQQGSAMDTSLLPGSSFHIPPASLQGIPYAMMLALVPAYELLLVPLMKRATGTRSGITPLQRIGVGLGTVAFSMVAAADVERRRRGAAAGGHRMSVLWVVPQFLVFGVSEMFTAVGLIEFFYTQACAGMQAFLTALTYCSYAFGFYLSSVLVSLVNRVTARHGVGGWLGDNDLNKDRLDLFYWMLAALSVLNFFCFLLCARWYNAGVDGSDAAAASGQVAAEGVDGKEII</sequence>
<dbReference type="SUPFAM" id="SSF103473">
    <property type="entry name" value="MFS general substrate transporter"/>
    <property type="match status" value="1"/>
</dbReference>
<dbReference type="GO" id="GO:0022857">
    <property type="term" value="F:transmembrane transporter activity"/>
    <property type="evidence" value="ECO:0007669"/>
    <property type="project" value="InterPro"/>
</dbReference>
<keyword evidence="3 6" id="KW-0812">Transmembrane</keyword>
<feature type="transmembrane region" description="Helical" evidence="6">
    <location>
        <begin position="460"/>
        <end position="485"/>
    </location>
</feature>
<dbReference type="PROSITE" id="PS01022">
    <property type="entry name" value="PTR2_1"/>
    <property type="match status" value="1"/>
</dbReference>
<keyword evidence="8" id="KW-1185">Reference proteome</keyword>
<evidence type="ECO:0000256" key="2">
    <source>
        <dbReference type="ARBA" id="ARBA00005982"/>
    </source>
</evidence>
<evidence type="ECO:0000313" key="8">
    <source>
        <dbReference type="Proteomes" id="UP000823388"/>
    </source>
</evidence>
<dbReference type="InterPro" id="IPR000109">
    <property type="entry name" value="POT_fam"/>
</dbReference>
<dbReference type="EMBL" id="CM029049">
    <property type="protein sequence ID" value="KAG2572302.1"/>
    <property type="molecule type" value="Genomic_DNA"/>
</dbReference>
<feature type="transmembrane region" description="Helical" evidence="6">
    <location>
        <begin position="338"/>
        <end position="358"/>
    </location>
</feature>
<feature type="transmembrane region" description="Helical" evidence="6">
    <location>
        <begin position="389"/>
        <end position="409"/>
    </location>
</feature>
<evidence type="ECO:0000256" key="4">
    <source>
        <dbReference type="ARBA" id="ARBA00022989"/>
    </source>
</evidence>
<feature type="transmembrane region" description="Helical" evidence="6">
    <location>
        <begin position="196"/>
        <end position="216"/>
    </location>
</feature>
<evidence type="ECO:0000256" key="5">
    <source>
        <dbReference type="ARBA" id="ARBA00023136"/>
    </source>
</evidence>
<evidence type="ECO:0008006" key="9">
    <source>
        <dbReference type="Google" id="ProtNLM"/>
    </source>
</evidence>
<dbReference type="GO" id="GO:0006857">
    <property type="term" value="P:oligopeptide transport"/>
    <property type="evidence" value="ECO:0007669"/>
    <property type="project" value="InterPro"/>
</dbReference>
<feature type="transmembrane region" description="Helical" evidence="6">
    <location>
        <begin position="497"/>
        <end position="522"/>
    </location>
</feature>
<dbReference type="Pfam" id="PF00854">
    <property type="entry name" value="PTR2"/>
    <property type="match status" value="1"/>
</dbReference>
<gene>
    <name evidence="7" type="ORF">PVAP13_7KG166400</name>
</gene>
<accession>A0A8T0QIA5</accession>
<evidence type="ECO:0000256" key="6">
    <source>
        <dbReference type="SAM" id="Phobius"/>
    </source>
</evidence>
<evidence type="ECO:0000256" key="1">
    <source>
        <dbReference type="ARBA" id="ARBA00004141"/>
    </source>
</evidence>
<dbReference type="Gene3D" id="1.20.1250.20">
    <property type="entry name" value="MFS general substrate transporter like domains"/>
    <property type="match status" value="1"/>
</dbReference>
<feature type="transmembrane region" description="Helical" evidence="6">
    <location>
        <begin position="99"/>
        <end position="119"/>
    </location>
</feature>
<dbReference type="GO" id="GO:0016020">
    <property type="term" value="C:membrane"/>
    <property type="evidence" value="ECO:0007669"/>
    <property type="project" value="UniProtKB-SubCell"/>
</dbReference>
<dbReference type="AlphaFoldDB" id="A0A8T0QIA5"/>
<comment type="caution">
    <text evidence="7">The sequence shown here is derived from an EMBL/GenBank/DDBJ whole genome shotgun (WGS) entry which is preliminary data.</text>
</comment>
<dbReference type="InterPro" id="IPR036259">
    <property type="entry name" value="MFS_trans_sf"/>
</dbReference>
<comment type="subcellular location">
    <subcellularLocation>
        <location evidence="1">Membrane</location>
        <topology evidence="1">Multi-pass membrane protein</topology>
    </subcellularLocation>
</comment>
<feature type="transmembrane region" description="Helical" evidence="6">
    <location>
        <begin position="35"/>
        <end position="62"/>
    </location>
</feature>
<dbReference type="OrthoDB" id="8904098at2759"/>
<keyword evidence="4 6" id="KW-1133">Transmembrane helix</keyword>
<dbReference type="InterPro" id="IPR018456">
    <property type="entry name" value="PTR2_symporter_CS"/>
</dbReference>
<feature type="transmembrane region" description="Helical" evidence="6">
    <location>
        <begin position="74"/>
        <end position="92"/>
    </location>
</feature>
<proteinExistence type="inferred from homology"/>
<feature type="transmembrane region" description="Helical" evidence="6">
    <location>
        <begin position="542"/>
        <end position="562"/>
    </location>
</feature>
<dbReference type="Proteomes" id="UP000823388">
    <property type="component" value="Chromosome 7K"/>
</dbReference>
<name>A0A8T0QIA5_PANVG</name>
<evidence type="ECO:0000313" key="7">
    <source>
        <dbReference type="EMBL" id="KAG2572302.1"/>
    </source>
</evidence>
<keyword evidence="5 6" id="KW-0472">Membrane</keyword>
<feature type="transmembrane region" description="Helical" evidence="6">
    <location>
        <begin position="146"/>
        <end position="166"/>
    </location>
</feature>
<organism evidence="7 8">
    <name type="scientific">Panicum virgatum</name>
    <name type="common">Blackwell switchgrass</name>
    <dbReference type="NCBI Taxonomy" id="38727"/>
    <lineage>
        <taxon>Eukaryota</taxon>
        <taxon>Viridiplantae</taxon>
        <taxon>Streptophyta</taxon>
        <taxon>Embryophyta</taxon>
        <taxon>Tracheophyta</taxon>
        <taxon>Spermatophyta</taxon>
        <taxon>Magnoliopsida</taxon>
        <taxon>Liliopsida</taxon>
        <taxon>Poales</taxon>
        <taxon>Poaceae</taxon>
        <taxon>PACMAD clade</taxon>
        <taxon>Panicoideae</taxon>
        <taxon>Panicodae</taxon>
        <taxon>Paniceae</taxon>
        <taxon>Panicinae</taxon>
        <taxon>Panicum</taxon>
        <taxon>Panicum sect. Hiantes</taxon>
    </lineage>
</organism>
<reference evidence="7 8" key="1">
    <citation type="submission" date="2020-05" db="EMBL/GenBank/DDBJ databases">
        <title>WGS assembly of Panicum virgatum.</title>
        <authorList>
            <person name="Lovell J.T."/>
            <person name="Jenkins J."/>
            <person name="Shu S."/>
            <person name="Juenger T.E."/>
            <person name="Schmutz J."/>
        </authorList>
    </citation>
    <scope>NUCLEOTIDE SEQUENCE [LARGE SCALE GENOMIC DNA]</scope>
    <source>
        <strain evidence="8">cv. AP13</strain>
    </source>
</reference>
<feature type="transmembrane region" description="Helical" evidence="6">
    <location>
        <begin position="222"/>
        <end position="245"/>
    </location>
</feature>